<dbReference type="InterPro" id="IPR036388">
    <property type="entry name" value="WH-like_DNA-bd_sf"/>
</dbReference>
<accession>A0A077M0I1</accession>
<dbReference type="Pfam" id="PF00196">
    <property type="entry name" value="GerE"/>
    <property type="match status" value="1"/>
</dbReference>
<dbReference type="InterPro" id="IPR016032">
    <property type="entry name" value="Sig_transdc_resp-reg_C-effctor"/>
</dbReference>
<dbReference type="EMBL" id="CAJB01000392">
    <property type="protein sequence ID" value="CCH79803.1"/>
    <property type="molecule type" value="Genomic_DNA"/>
</dbReference>
<dbReference type="Proteomes" id="UP000035721">
    <property type="component" value="Unassembled WGS sequence"/>
</dbReference>
<feature type="domain" description="HTH luxR-type" evidence="4">
    <location>
        <begin position="240"/>
        <end position="305"/>
    </location>
</feature>
<evidence type="ECO:0000256" key="3">
    <source>
        <dbReference type="ARBA" id="ARBA00023163"/>
    </source>
</evidence>
<dbReference type="PROSITE" id="PS50043">
    <property type="entry name" value="HTH_LUXR_2"/>
    <property type="match status" value="1"/>
</dbReference>
<keyword evidence="6" id="KW-1185">Reference proteome</keyword>
<dbReference type="PANTHER" id="PTHR44688:SF16">
    <property type="entry name" value="DNA-BINDING TRANSCRIPTIONAL ACTIVATOR DEVR_DOSR"/>
    <property type="match status" value="1"/>
</dbReference>
<dbReference type="PRINTS" id="PR00038">
    <property type="entry name" value="HTHLUXR"/>
</dbReference>
<dbReference type="CDD" id="cd06170">
    <property type="entry name" value="LuxR_C_like"/>
    <property type="match status" value="1"/>
</dbReference>
<gene>
    <name evidence="5" type="ORF">BN12_60009</name>
</gene>
<evidence type="ECO:0000259" key="4">
    <source>
        <dbReference type="PROSITE" id="PS50043"/>
    </source>
</evidence>
<comment type="caution">
    <text evidence="5">The sequence shown here is derived from an EMBL/GenBank/DDBJ whole genome shotgun (WGS) entry which is preliminary data.</text>
</comment>
<dbReference type="PANTHER" id="PTHR44688">
    <property type="entry name" value="DNA-BINDING TRANSCRIPTIONAL ACTIVATOR DEVR_DOSR"/>
    <property type="match status" value="1"/>
</dbReference>
<dbReference type="Gene3D" id="1.25.40.10">
    <property type="entry name" value="Tetratricopeptide repeat domain"/>
    <property type="match status" value="1"/>
</dbReference>
<dbReference type="InterPro" id="IPR011990">
    <property type="entry name" value="TPR-like_helical_dom_sf"/>
</dbReference>
<reference evidence="5 6" key="1">
    <citation type="journal article" date="2013" name="ISME J.">
        <title>A metabolic model for members of the genus Tetrasphaera involved in enhanced biological phosphorus removal.</title>
        <authorList>
            <person name="Kristiansen R."/>
            <person name="Nguyen H.T.T."/>
            <person name="Saunders A.M."/>
            <person name="Nielsen J.L."/>
            <person name="Wimmer R."/>
            <person name="Le V.Q."/>
            <person name="McIlroy S.J."/>
            <person name="Petrovski S."/>
            <person name="Seviour R.J."/>
            <person name="Calteau A."/>
            <person name="Nielsen K.L."/>
            <person name="Nielsen P.H."/>
        </authorList>
    </citation>
    <scope>NUCLEOTIDE SEQUENCE [LARGE SCALE GENOMIC DNA]</scope>
    <source>
        <strain evidence="5 6">T1-X7</strain>
    </source>
</reference>
<keyword evidence="3" id="KW-0804">Transcription</keyword>
<evidence type="ECO:0000256" key="1">
    <source>
        <dbReference type="ARBA" id="ARBA00023015"/>
    </source>
</evidence>
<evidence type="ECO:0000256" key="2">
    <source>
        <dbReference type="ARBA" id="ARBA00023125"/>
    </source>
</evidence>
<dbReference type="SMART" id="SM00421">
    <property type="entry name" value="HTH_LUXR"/>
    <property type="match status" value="1"/>
</dbReference>
<organism evidence="5 6">
    <name type="scientific">Nostocoides japonicum T1-X7</name>
    <dbReference type="NCBI Taxonomy" id="1194083"/>
    <lineage>
        <taxon>Bacteria</taxon>
        <taxon>Bacillati</taxon>
        <taxon>Actinomycetota</taxon>
        <taxon>Actinomycetes</taxon>
        <taxon>Micrococcales</taxon>
        <taxon>Intrasporangiaceae</taxon>
        <taxon>Nostocoides</taxon>
    </lineage>
</organism>
<dbReference type="InterPro" id="IPR000792">
    <property type="entry name" value="Tscrpt_reg_LuxR_C"/>
</dbReference>
<name>A0A077M0I1_9MICO</name>
<sequence length="305" mass="33227">MASRIHVEMARCHYRAAESLLRRLDRVLPYQTTGTAHVWAPQVQVNAVLGPGDEGERLAWRFGGDGIFRLPPEARSDVAIALGHRALVEGDHERAAALLRQGLTTGGFLYDPKTAIVADLLEATRAAGGSADQAGALLQIHTSWLPDRGGVRFPALMARCQALTMAPDEADAAFATAAELTAEGYPVDLARTLLAHARMLRGVGRFGDAETLLERASAVFQGEGLSGWVTHVEMLRTTPPRGLGPLLTATERQIVQMALERRTNSEIAQSLYMSKRSVEQHLTRTFRKLGISRKSQLADLDLSFE</sequence>
<keyword evidence="2" id="KW-0238">DNA-binding</keyword>
<protein>
    <recommendedName>
        <fullName evidence="4">HTH luxR-type domain-containing protein</fullName>
    </recommendedName>
</protein>
<evidence type="ECO:0000313" key="5">
    <source>
        <dbReference type="EMBL" id="CCH79803.1"/>
    </source>
</evidence>
<keyword evidence="1" id="KW-0805">Transcription regulation</keyword>
<dbReference type="SUPFAM" id="SSF46894">
    <property type="entry name" value="C-terminal effector domain of the bipartite response regulators"/>
    <property type="match status" value="1"/>
</dbReference>
<evidence type="ECO:0000313" key="6">
    <source>
        <dbReference type="Proteomes" id="UP000035721"/>
    </source>
</evidence>
<dbReference type="Gene3D" id="1.10.10.10">
    <property type="entry name" value="Winged helix-like DNA-binding domain superfamily/Winged helix DNA-binding domain"/>
    <property type="match status" value="1"/>
</dbReference>
<dbReference type="GO" id="GO:0003677">
    <property type="term" value="F:DNA binding"/>
    <property type="evidence" value="ECO:0007669"/>
    <property type="project" value="UniProtKB-KW"/>
</dbReference>
<dbReference type="GO" id="GO:0006355">
    <property type="term" value="P:regulation of DNA-templated transcription"/>
    <property type="evidence" value="ECO:0007669"/>
    <property type="project" value="InterPro"/>
</dbReference>
<proteinExistence type="predicted"/>
<dbReference type="STRING" id="1194083.BN12_60009"/>
<dbReference type="AlphaFoldDB" id="A0A077M0I1"/>